<accession>A0AAV7NLQ3</accession>
<dbReference type="Proteomes" id="UP001066276">
    <property type="component" value="Chromosome 8"/>
</dbReference>
<feature type="non-terminal residue" evidence="1">
    <location>
        <position position="49"/>
    </location>
</feature>
<protein>
    <submittedName>
        <fullName evidence="1">Uncharacterized protein</fullName>
    </submittedName>
</protein>
<gene>
    <name evidence="1" type="ORF">NDU88_004667</name>
</gene>
<dbReference type="EMBL" id="JANPWB010000012">
    <property type="protein sequence ID" value="KAJ1116456.1"/>
    <property type="molecule type" value="Genomic_DNA"/>
</dbReference>
<name>A0AAV7NLQ3_PLEWA</name>
<keyword evidence="2" id="KW-1185">Reference proteome</keyword>
<comment type="caution">
    <text evidence="1">The sequence shown here is derived from an EMBL/GenBank/DDBJ whole genome shotgun (WGS) entry which is preliminary data.</text>
</comment>
<evidence type="ECO:0000313" key="2">
    <source>
        <dbReference type="Proteomes" id="UP001066276"/>
    </source>
</evidence>
<proteinExistence type="predicted"/>
<sequence length="49" mass="5507">LRSSRSFLGQPEEFGQFLVLAGRAAEKSLELVQDYCRGPLGEAIHRWTS</sequence>
<evidence type="ECO:0000313" key="1">
    <source>
        <dbReference type="EMBL" id="KAJ1116456.1"/>
    </source>
</evidence>
<reference evidence="1" key="1">
    <citation type="journal article" date="2022" name="bioRxiv">
        <title>Sequencing and chromosome-scale assembly of the giantPleurodeles waltlgenome.</title>
        <authorList>
            <person name="Brown T."/>
            <person name="Elewa A."/>
            <person name="Iarovenko S."/>
            <person name="Subramanian E."/>
            <person name="Araus A.J."/>
            <person name="Petzold A."/>
            <person name="Susuki M."/>
            <person name="Suzuki K.-i.T."/>
            <person name="Hayashi T."/>
            <person name="Toyoda A."/>
            <person name="Oliveira C."/>
            <person name="Osipova E."/>
            <person name="Leigh N.D."/>
            <person name="Simon A."/>
            <person name="Yun M.H."/>
        </authorList>
    </citation>
    <scope>NUCLEOTIDE SEQUENCE</scope>
    <source>
        <strain evidence="1">20211129_DDA</strain>
        <tissue evidence="1">Liver</tissue>
    </source>
</reference>
<organism evidence="1 2">
    <name type="scientific">Pleurodeles waltl</name>
    <name type="common">Iberian ribbed newt</name>
    <dbReference type="NCBI Taxonomy" id="8319"/>
    <lineage>
        <taxon>Eukaryota</taxon>
        <taxon>Metazoa</taxon>
        <taxon>Chordata</taxon>
        <taxon>Craniata</taxon>
        <taxon>Vertebrata</taxon>
        <taxon>Euteleostomi</taxon>
        <taxon>Amphibia</taxon>
        <taxon>Batrachia</taxon>
        <taxon>Caudata</taxon>
        <taxon>Salamandroidea</taxon>
        <taxon>Salamandridae</taxon>
        <taxon>Pleurodelinae</taxon>
        <taxon>Pleurodeles</taxon>
    </lineage>
</organism>
<dbReference type="AlphaFoldDB" id="A0AAV7NLQ3"/>
<feature type="non-terminal residue" evidence="1">
    <location>
        <position position="1"/>
    </location>
</feature>